<dbReference type="Pfam" id="PF02770">
    <property type="entry name" value="Acyl-CoA_dh_M"/>
    <property type="match status" value="1"/>
</dbReference>
<dbReference type="InterPro" id="IPR046373">
    <property type="entry name" value="Acyl-CoA_Oxase/DH_mid-dom_sf"/>
</dbReference>
<dbReference type="PIRSF" id="PIRSF016578">
    <property type="entry name" value="HsaA"/>
    <property type="match status" value="1"/>
</dbReference>
<reference evidence="9 10" key="1">
    <citation type="submission" date="2017-07" db="EMBL/GenBank/DDBJ databases">
        <title>Genome sequence of Streptomyces pluripotens MUSC 137T.</title>
        <authorList>
            <person name="Ser H.-L."/>
            <person name="Lee L.-H."/>
        </authorList>
    </citation>
    <scope>NUCLEOTIDE SEQUENCE [LARGE SCALE GENOMIC DNA]</scope>
    <source>
        <strain evidence="9 10">MUSC 137</strain>
    </source>
</reference>
<name>A0A221P4B0_9ACTN</name>
<keyword evidence="10" id="KW-1185">Reference proteome</keyword>
<accession>A0A221P4B0</accession>
<dbReference type="PANTHER" id="PTHR43884:SF12">
    <property type="entry name" value="ISOVALERYL-COA DEHYDROGENASE, MITOCHONDRIAL-RELATED"/>
    <property type="match status" value="1"/>
</dbReference>
<evidence type="ECO:0000256" key="5">
    <source>
        <dbReference type="RuleBase" id="RU362125"/>
    </source>
</evidence>
<keyword evidence="3 5" id="KW-0285">Flavoprotein</keyword>
<protein>
    <submittedName>
        <fullName evidence="9">Acyl-CoA dehydrogenase</fullName>
    </submittedName>
</protein>
<dbReference type="InterPro" id="IPR013786">
    <property type="entry name" value="AcylCoA_DH/ox_N"/>
</dbReference>
<dbReference type="Proteomes" id="UP000031501">
    <property type="component" value="Chromosome"/>
</dbReference>
<dbReference type="KEGG" id="splu:LK06_026150"/>
<evidence type="ECO:0000259" key="7">
    <source>
        <dbReference type="Pfam" id="PF02770"/>
    </source>
</evidence>
<keyword evidence="4 5" id="KW-0274">FAD</keyword>
<feature type="domain" description="Acyl-CoA dehydrogenase/oxidase C-terminal" evidence="6">
    <location>
        <begin position="248"/>
        <end position="373"/>
    </location>
</feature>
<dbReference type="InterPro" id="IPR036250">
    <property type="entry name" value="AcylCo_DH-like_C"/>
</dbReference>
<evidence type="ECO:0000256" key="3">
    <source>
        <dbReference type="ARBA" id="ARBA00022630"/>
    </source>
</evidence>
<dbReference type="Gene3D" id="1.10.540.10">
    <property type="entry name" value="Acyl-CoA dehydrogenase/oxidase, N-terminal domain"/>
    <property type="match status" value="1"/>
</dbReference>
<evidence type="ECO:0000256" key="1">
    <source>
        <dbReference type="ARBA" id="ARBA00001974"/>
    </source>
</evidence>
<sequence length="376" mass="39040">MSVVCQVIEPEGALPAALVERLDAAAARSASSGRADETLLDELGQVGLFGIAVPAAYGGFGGDATLVNHVVSQVARVNPSAAIMLFQHYAVSARIVEWGDAAQRARLLPALAKGDLLAASGWSEPGVGAAKKRLNTTAVQLPDGSWRLNGAKSFTTSAGVAGLYLILARTSDSEDEPSSGYGSMGQTFFLVPADDEGLRPDQSLDLVGMRGSATGFVSLHDCVVGDEDRLGPLGEATRIIAGVRRTGATLGAVSLGIASALLDLAVAQVHRRPQPPDAATRFRLVDLATLVEATRAVIDRSGRRDAADPGLATLHSKLFASETAEQVGVEVARLLGSGGYVVTNRINRLMADARAVAHMGPTNDLCRELVSAAWLG</sequence>
<evidence type="ECO:0000256" key="4">
    <source>
        <dbReference type="ARBA" id="ARBA00022827"/>
    </source>
</evidence>
<comment type="similarity">
    <text evidence="2 5">Belongs to the acyl-CoA dehydrogenase family.</text>
</comment>
<dbReference type="GO" id="GO:0003995">
    <property type="term" value="F:acyl-CoA dehydrogenase activity"/>
    <property type="evidence" value="ECO:0007669"/>
    <property type="project" value="TreeGrafter"/>
</dbReference>
<gene>
    <name evidence="9" type="ORF">LK07_27305</name>
</gene>
<keyword evidence="5" id="KW-0560">Oxidoreductase</keyword>
<dbReference type="Gene3D" id="2.40.110.10">
    <property type="entry name" value="Butyryl-CoA Dehydrogenase, subunit A, domain 2"/>
    <property type="match status" value="1"/>
</dbReference>
<dbReference type="AlphaFoldDB" id="A0A221P4B0"/>
<organism evidence="9 10">
    <name type="scientific">Streptomyces pluripotens</name>
    <dbReference type="NCBI Taxonomy" id="1355015"/>
    <lineage>
        <taxon>Bacteria</taxon>
        <taxon>Bacillati</taxon>
        <taxon>Actinomycetota</taxon>
        <taxon>Actinomycetes</taxon>
        <taxon>Kitasatosporales</taxon>
        <taxon>Streptomycetaceae</taxon>
        <taxon>Streptomyces</taxon>
    </lineage>
</organism>
<dbReference type="GO" id="GO:0050660">
    <property type="term" value="F:flavin adenine dinucleotide binding"/>
    <property type="evidence" value="ECO:0007669"/>
    <property type="project" value="InterPro"/>
</dbReference>
<evidence type="ECO:0000313" key="9">
    <source>
        <dbReference type="EMBL" id="ASN27113.1"/>
    </source>
</evidence>
<dbReference type="Pfam" id="PF02771">
    <property type="entry name" value="Acyl-CoA_dh_N"/>
    <property type="match status" value="1"/>
</dbReference>
<dbReference type="SUPFAM" id="SSF56645">
    <property type="entry name" value="Acyl-CoA dehydrogenase NM domain-like"/>
    <property type="match status" value="1"/>
</dbReference>
<dbReference type="InterPro" id="IPR009100">
    <property type="entry name" value="AcylCoA_DH/oxidase_NM_dom_sf"/>
</dbReference>
<dbReference type="SUPFAM" id="SSF47203">
    <property type="entry name" value="Acyl-CoA dehydrogenase C-terminal domain-like"/>
    <property type="match status" value="1"/>
</dbReference>
<dbReference type="EMBL" id="CP022433">
    <property type="protein sequence ID" value="ASN27113.1"/>
    <property type="molecule type" value="Genomic_DNA"/>
</dbReference>
<evidence type="ECO:0000313" key="10">
    <source>
        <dbReference type="Proteomes" id="UP000031501"/>
    </source>
</evidence>
<dbReference type="InterPro" id="IPR009075">
    <property type="entry name" value="AcylCo_DH/oxidase_C"/>
</dbReference>
<dbReference type="PANTHER" id="PTHR43884">
    <property type="entry name" value="ACYL-COA DEHYDROGENASE"/>
    <property type="match status" value="1"/>
</dbReference>
<dbReference type="InterPro" id="IPR037069">
    <property type="entry name" value="AcylCoA_DH/ox_N_sf"/>
</dbReference>
<evidence type="ECO:0000259" key="8">
    <source>
        <dbReference type="Pfam" id="PF02771"/>
    </source>
</evidence>
<feature type="domain" description="Acyl-CoA dehydrogenase/oxidase N-terminal" evidence="8">
    <location>
        <begin position="21"/>
        <end position="115"/>
    </location>
</feature>
<feature type="domain" description="Acyl-CoA oxidase/dehydrogenase middle" evidence="7">
    <location>
        <begin position="120"/>
        <end position="222"/>
    </location>
</feature>
<dbReference type="STRING" id="1355015.LK06_026150"/>
<dbReference type="Pfam" id="PF00441">
    <property type="entry name" value="Acyl-CoA_dh_1"/>
    <property type="match status" value="1"/>
</dbReference>
<evidence type="ECO:0000259" key="6">
    <source>
        <dbReference type="Pfam" id="PF00441"/>
    </source>
</evidence>
<dbReference type="OrthoDB" id="9802447at2"/>
<evidence type="ECO:0000256" key="2">
    <source>
        <dbReference type="ARBA" id="ARBA00009347"/>
    </source>
</evidence>
<dbReference type="Gene3D" id="1.20.140.10">
    <property type="entry name" value="Butyryl-CoA Dehydrogenase, subunit A, domain 3"/>
    <property type="match status" value="1"/>
</dbReference>
<proteinExistence type="inferred from homology"/>
<dbReference type="RefSeq" id="WP_052270237.1">
    <property type="nucleotide sequence ID" value="NZ_CP021080.1"/>
</dbReference>
<comment type="cofactor">
    <cofactor evidence="1 5">
        <name>FAD</name>
        <dbReference type="ChEBI" id="CHEBI:57692"/>
    </cofactor>
</comment>
<dbReference type="InterPro" id="IPR006091">
    <property type="entry name" value="Acyl-CoA_Oxase/DH_mid-dom"/>
</dbReference>